<evidence type="ECO:0000313" key="8">
    <source>
        <dbReference type="EMBL" id="MDR7092166.1"/>
    </source>
</evidence>
<reference evidence="8 9" key="1">
    <citation type="submission" date="2023-07" db="EMBL/GenBank/DDBJ databases">
        <title>Sorghum-associated microbial communities from plants grown in Nebraska, USA.</title>
        <authorList>
            <person name="Schachtman D."/>
        </authorList>
    </citation>
    <scope>NUCLEOTIDE SEQUENCE [LARGE SCALE GENOMIC DNA]</scope>
    <source>
        <strain evidence="8 9">BE190</strain>
    </source>
</reference>
<dbReference type="EMBL" id="JAVDVX010000012">
    <property type="protein sequence ID" value="MDR7092166.1"/>
    <property type="molecule type" value="Genomic_DNA"/>
</dbReference>
<dbReference type="Pfam" id="PF07690">
    <property type="entry name" value="MFS_1"/>
    <property type="match status" value="1"/>
</dbReference>
<dbReference type="InterPro" id="IPR011701">
    <property type="entry name" value="MFS"/>
</dbReference>
<comment type="subcellular location">
    <subcellularLocation>
        <location evidence="1">Cell membrane</location>
        <topology evidence="1">Multi-pass membrane protein</topology>
    </subcellularLocation>
</comment>
<evidence type="ECO:0000256" key="4">
    <source>
        <dbReference type="ARBA" id="ARBA00022692"/>
    </source>
</evidence>
<feature type="transmembrane region" description="Helical" evidence="7">
    <location>
        <begin position="252"/>
        <end position="270"/>
    </location>
</feature>
<dbReference type="InterPro" id="IPR050171">
    <property type="entry name" value="MFS_Transporters"/>
</dbReference>
<feature type="transmembrane region" description="Helical" evidence="7">
    <location>
        <begin position="41"/>
        <end position="59"/>
    </location>
</feature>
<keyword evidence="3" id="KW-1003">Cell membrane</keyword>
<keyword evidence="4 7" id="KW-0812">Transmembrane</keyword>
<evidence type="ECO:0000256" key="3">
    <source>
        <dbReference type="ARBA" id="ARBA00022475"/>
    </source>
</evidence>
<dbReference type="SUPFAM" id="SSF103473">
    <property type="entry name" value="MFS general substrate transporter"/>
    <property type="match status" value="2"/>
</dbReference>
<proteinExistence type="predicted"/>
<evidence type="ECO:0000256" key="2">
    <source>
        <dbReference type="ARBA" id="ARBA00022448"/>
    </source>
</evidence>
<feature type="transmembrane region" description="Helical" evidence="7">
    <location>
        <begin position="71"/>
        <end position="89"/>
    </location>
</feature>
<feature type="transmembrane region" description="Helical" evidence="7">
    <location>
        <begin position="282"/>
        <end position="300"/>
    </location>
</feature>
<evidence type="ECO:0000256" key="1">
    <source>
        <dbReference type="ARBA" id="ARBA00004651"/>
    </source>
</evidence>
<keyword evidence="9" id="KW-1185">Reference proteome</keyword>
<evidence type="ECO:0000313" key="9">
    <source>
        <dbReference type="Proteomes" id="UP001253595"/>
    </source>
</evidence>
<evidence type="ECO:0000256" key="5">
    <source>
        <dbReference type="ARBA" id="ARBA00022989"/>
    </source>
</evidence>
<dbReference type="PANTHER" id="PTHR23517:SF3">
    <property type="entry name" value="INTEGRAL MEMBRANE TRANSPORT PROTEIN"/>
    <property type="match status" value="1"/>
</dbReference>
<evidence type="ECO:0000256" key="7">
    <source>
        <dbReference type="SAM" id="Phobius"/>
    </source>
</evidence>
<protein>
    <submittedName>
        <fullName evidence="8">MFS family arabinose efflux permease</fullName>
    </submittedName>
</protein>
<sequence length="417" mass="45876">MTLRIAILIMSACGVISDSILIAFYPQFFELRYGLTSPVHVGAYIAAISIAVMCALPFWAKLTRRIETLHLLWITQFLAGSLAIASAHAPTVQVYWVLTMLMFIMKASYLLLFPYLMRAEKPENHGLVIGMVAVVVHVGAIFGASVGGSVLEHLGPEASMYLMSAGDFVQMGICFFLIFSVSKARTSEEKTRASNDKTPAEKNEKLTRPAGAWIALAKLSGLMLLFDMSAYLVRPFFSVYWESIYASGNQTITGIVFAIPGMVAIIGLIINKSFLKNKFRNLDHTAVNLLIGATGLLLQASSSPLFVLIGRCLYGWSLFQVVVKLEVTLFRISQPAFYDRDFAVTNFFQNFGVLLASFAAGYIVSWIGVPMSFALAAAGFIFTAIIDRSVFGVDRHHQRGLAAHQPHQQKKFALEEG</sequence>
<organism evidence="8 9">
    <name type="scientific">Cellvibrio fibrivorans</name>
    <dbReference type="NCBI Taxonomy" id="126350"/>
    <lineage>
        <taxon>Bacteria</taxon>
        <taxon>Pseudomonadati</taxon>
        <taxon>Pseudomonadota</taxon>
        <taxon>Gammaproteobacteria</taxon>
        <taxon>Cellvibrionales</taxon>
        <taxon>Cellvibrionaceae</taxon>
        <taxon>Cellvibrio</taxon>
    </lineage>
</organism>
<feature type="transmembrane region" description="Helical" evidence="7">
    <location>
        <begin position="7"/>
        <end position="29"/>
    </location>
</feature>
<keyword evidence="5 7" id="KW-1133">Transmembrane helix</keyword>
<feature type="transmembrane region" description="Helical" evidence="7">
    <location>
        <begin position="160"/>
        <end position="182"/>
    </location>
</feature>
<keyword evidence="2" id="KW-0813">Transport</keyword>
<comment type="caution">
    <text evidence="8">The sequence shown here is derived from an EMBL/GenBank/DDBJ whole genome shotgun (WGS) entry which is preliminary data.</text>
</comment>
<feature type="transmembrane region" description="Helical" evidence="7">
    <location>
        <begin position="95"/>
        <end position="115"/>
    </location>
</feature>
<dbReference type="PANTHER" id="PTHR23517">
    <property type="entry name" value="RESISTANCE PROTEIN MDTM, PUTATIVE-RELATED-RELATED"/>
    <property type="match status" value="1"/>
</dbReference>
<name>A0ABU1V3V9_9GAMM</name>
<dbReference type="Proteomes" id="UP001253595">
    <property type="component" value="Unassembled WGS sequence"/>
</dbReference>
<feature type="transmembrane region" description="Helical" evidence="7">
    <location>
        <begin position="127"/>
        <end position="148"/>
    </location>
</feature>
<dbReference type="InterPro" id="IPR036259">
    <property type="entry name" value="MFS_trans_sf"/>
</dbReference>
<dbReference type="Gene3D" id="1.20.1250.20">
    <property type="entry name" value="MFS general substrate transporter like domains"/>
    <property type="match status" value="1"/>
</dbReference>
<gene>
    <name evidence="8" type="ORF">J2X05_004207</name>
</gene>
<feature type="transmembrane region" description="Helical" evidence="7">
    <location>
        <begin position="212"/>
        <end position="232"/>
    </location>
</feature>
<accession>A0ABU1V3V9</accession>
<dbReference type="RefSeq" id="WP_310076215.1">
    <property type="nucleotide sequence ID" value="NZ_JAVDVX010000012.1"/>
</dbReference>
<keyword evidence="6 7" id="KW-0472">Membrane</keyword>
<feature type="transmembrane region" description="Helical" evidence="7">
    <location>
        <begin position="373"/>
        <end position="391"/>
    </location>
</feature>
<evidence type="ECO:0000256" key="6">
    <source>
        <dbReference type="ARBA" id="ARBA00023136"/>
    </source>
</evidence>